<protein>
    <submittedName>
        <fullName evidence="1">Uncharacterized protein</fullName>
    </submittedName>
</protein>
<organism evidence="1 2">
    <name type="scientific">Streptomyces rishiriensis</name>
    <dbReference type="NCBI Taxonomy" id="68264"/>
    <lineage>
        <taxon>Bacteria</taxon>
        <taxon>Bacillati</taxon>
        <taxon>Actinomycetota</taxon>
        <taxon>Actinomycetes</taxon>
        <taxon>Kitasatosporales</taxon>
        <taxon>Streptomycetaceae</taxon>
        <taxon>Streptomyces</taxon>
    </lineage>
</organism>
<keyword evidence="2" id="KW-1185">Reference proteome</keyword>
<sequence>MKGRSLMHPENHLALHHVRAAELRAEADAYRLAAAARLPRRPRRPRRPRDLRTRLGWALVEVGLRLAAAPKAAAASA</sequence>
<evidence type="ECO:0000313" key="1">
    <source>
        <dbReference type="EMBL" id="MDQ0578473.1"/>
    </source>
</evidence>
<dbReference type="EMBL" id="JAUSWV010000002">
    <property type="protein sequence ID" value="MDQ0578473.1"/>
    <property type="molecule type" value="Genomic_DNA"/>
</dbReference>
<reference evidence="1 2" key="1">
    <citation type="submission" date="2023-07" db="EMBL/GenBank/DDBJ databases">
        <title>Comparative genomics of wheat-associated soil bacteria to identify genetic determinants of phenazine resistance.</title>
        <authorList>
            <person name="Mouncey N."/>
        </authorList>
    </citation>
    <scope>NUCLEOTIDE SEQUENCE [LARGE SCALE GENOMIC DNA]</scope>
    <source>
        <strain evidence="1 2">B2I6</strain>
    </source>
</reference>
<gene>
    <name evidence="1" type="ORF">QF030_000651</name>
</gene>
<proteinExistence type="predicted"/>
<comment type="caution">
    <text evidence="1">The sequence shown here is derived from an EMBL/GenBank/DDBJ whole genome shotgun (WGS) entry which is preliminary data.</text>
</comment>
<accession>A0ABU0NI24</accession>
<dbReference type="Proteomes" id="UP001230654">
    <property type="component" value="Unassembled WGS sequence"/>
</dbReference>
<name>A0ABU0NI24_STRRH</name>
<evidence type="ECO:0000313" key="2">
    <source>
        <dbReference type="Proteomes" id="UP001230654"/>
    </source>
</evidence>